<gene>
    <name evidence="2" type="ORF">ABUK86_05060</name>
</gene>
<reference evidence="2 3" key="1">
    <citation type="submission" date="2024-06" db="EMBL/GenBank/DDBJ databases">
        <authorList>
            <person name="Bataeva Y.V."/>
            <person name="Grigorian L.N."/>
            <person name="Solomentsev V.I."/>
        </authorList>
    </citation>
    <scope>NUCLEOTIDE SEQUENCE [LARGE SCALE GENOMIC DNA]</scope>
    <source>
        <strain evidence="3">SCPM-O-B-12605 (RCAM04882)</strain>
    </source>
</reference>
<comment type="caution">
    <text evidence="2">The sequence shown here is derived from an EMBL/GenBank/DDBJ whole genome shotgun (WGS) entry which is preliminary data.</text>
</comment>
<evidence type="ECO:0000313" key="3">
    <source>
        <dbReference type="Proteomes" id="UP001432401"/>
    </source>
</evidence>
<proteinExistence type="predicted"/>
<dbReference type="SUPFAM" id="SSF103196">
    <property type="entry name" value="Roadblock/LC7 domain"/>
    <property type="match status" value="1"/>
</dbReference>
<sequence length="129" mass="13454">MNKTGPPSTSPALSALLADVPGVENVVLCTEGGMVHTLARGADRRGADQLSALGSFLFSGAGRIGSLTRYGAVDHVVIRLRGGGSLLVRPVGEFLRVVMLTRADTPLPRAAVALDRLVQELEGALPARR</sequence>
<accession>A0ABV1ZPT6</accession>
<evidence type="ECO:0000259" key="1">
    <source>
        <dbReference type="SMART" id="SM00960"/>
    </source>
</evidence>
<keyword evidence="3" id="KW-1185">Reference proteome</keyword>
<feature type="domain" description="Roadblock/LAMTOR2" evidence="1">
    <location>
        <begin position="10"/>
        <end position="99"/>
    </location>
</feature>
<dbReference type="SMART" id="SM00960">
    <property type="entry name" value="Robl_LC7"/>
    <property type="match status" value="1"/>
</dbReference>
<dbReference type="Gene3D" id="3.30.450.30">
    <property type="entry name" value="Dynein light chain 2a, cytoplasmic"/>
    <property type="match status" value="1"/>
</dbReference>
<protein>
    <submittedName>
        <fullName evidence="2">Roadblock/LC7 domain-containing protein</fullName>
    </submittedName>
</protein>
<dbReference type="Proteomes" id="UP001432401">
    <property type="component" value="Unassembled WGS sequence"/>
</dbReference>
<dbReference type="EMBL" id="JBEQNB010000002">
    <property type="protein sequence ID" value="MES0833132.1"/>
    <property type="molecule type" value="Genomic_DNA"/>
</dbReference>
<name>A0ABV1ZPT6_9ACTN</name>
<dbReference type="RefSeq" id="WP_344177317.1">
    <property type="nucleotide sequence ID" value="NZ_JBEQNA010000001.1"/>
</dbReference>
<evidence type="ECO:0000313" key="2">
    <source>
        <dbReference type="EMBL" id="MES0833132.1"/>
    </source>
</evidence>
<dbReference type="InterPro" id="IPR004942">
    <property type="entry name" value="Roadblock/LAMTOR2_dom"/>
</dbReference>
<organism evidence="2 3">
    <name type="scientific">Nocardiopsis tropica</name>
    <dbReference type="NCBI Taxonomy" id="109330"/>
    <lineage>
        <taxon>Bacteria</taxon>
        <taxon>Bacillati</taxon>
        <taxon>Actinomycetota</taxon>
        <taxon>Actinomycetes</taxon>
        <taxon>Streptosporangiales</taxon>
        <taxon>Nocardiopsidaceae</taxon>
        <taxon>Nocardiopsis</taxon>
    </lineage>
</organism>